<dbReference type="WBParaSite" id="PEQ_0000142601-mRNA-1">
    <property type="protein sequence ID" value="PEQ_0000142601-mRNA-1"/>
    <property type="gene ID" value="PEQ_0000142601"/>
</dbReference>
<dbReference type="AlphaFoldDB" id="A0A914R4P9"/>
<evidence type="ECO:0000313" key="3">
    <source>
        <dbReference type="WBParaSite" id="PEQ_0000142601-mRNA-1"/>
    </source>
</evidence>
<feature type="compositionally biased region" description="Polar residues" evidence="1">
    <location>
        <begin position="1"/>
        <end position="18"/>
    </location>
</feature>
<evidence type="ECO:0000256" key="1">
    <source>
        <dbReference type="SAM" id="MobiDB-lite"/>
    </source>
</evidence>
<organism evidence="2 3">
    <name type="scientific">Parascaris equorum</name>
    <name type="common">Equine roundworm</name>
    <dbReference type="NCBI Taxonomy" id="6256"/>
    <lineage>
        <taxon>Eukaryota</taxon>
        <taxon>Metazoa</taxon>
        <taxon>Ecdysozoa</taxon>
        <taxon>Nematoda</taxon>
        <taxon>Chromadorea</taxon>
        <taxon>Rhabditida</taxon>
        <taxon>Spirurina</taxon>
        <taxon>Ascaridomorpha</taxon>
        <taxon>Ascaridoidea</taxon>
        <taxon>Ascarididae</taxon>
        <taxon>Parascaris</taxon>
    </lineage>
</organism>
<feature type="region of interest" description="Disordered" evidence="1">
    <location>
        <begin position="1"/>
        <end position="22"/>
    </location>
</feature>
<evidence type="ECO:0000313" key="2">
    <source>
        <dbReference type="Proteomes" id="UP000887564"/>
    </source>
</evidence>
<sequence>MGPSSNIEAPSIHASSVPHSRRADQTWRTILIFLHYPMQQNCCVKVLDQMEWFGWFLSIRRSFYGRNFSKVIYDLSTQYVFSISLFLMSR</sequence>
<keyword evidence="2" id="KW-1185">Reference proteome</keyword>
<protein>
    <submittedName>
        <fullName evidence="3">Uncharacterized protein</fullName>
    </submittedName>
</protein>
<reference evidence="3" key="1">
    <citation type="submission" date="2022-11" db="UniProtKB">
        <authorList>
            <consortium name="WormBaseParasite"/>
        </authorList>
    </citation>
    <scope>IDENTIFICATION</scope>
</reference>
<proteinExistence type="predicted"/>
<accession>A0A914R4P9</accession>
<name>A0A914R4P9_PAREQ</name>
<dbReference type="Proteomes" id="UP000887564">
    <property type="component" value="Unplaced"/>
</dbReference>